<dbReference type="Pfam" id="PF25156">
    <property type="entry name" value="PNGase_A_C"/>
    <property type="match status" value="1"/>
</dbReference>
<reference evidence="3" key="1">
    <citation type="journal article" date="2023" name="Science">
        <title>Elucidation of the pathway for biosynthesis of saponin adjuvants from the soapbark tree.</title>
        <authorList>
            <person name="Reed J."/>
            <person name="Orme A."/>
            <person name="El-Demerdash A."/>
            <person name="Owen C."/>
            <person name="Martin L.B.B."/>
            <person name="Misra R.C."/>
            <person name="Kikuchi S."/>
            <person name="Rejzek M."/>
            <person name="Martin A.C."/>
            <person name="Harkess A."/>
            <person name="Leebens-Mack J."/>
            <person name="Louveau T."/>
            <person name="Stephenson M.J."/>
            <person name="Osbourn A."/>
        </authorList>
    </citation>
    <scope>NUCLEOTIDE SEQUENCE</scope>
    <source>
        <strain evidence="3">S10</strain>
    </source>
</reference>
<gene>
    <name evidence="3" type="ORF">O6P43_020165</name>
</gene>
<comment type="caution">
    <text evidence="3">The sequence shown here is derived from an EMBL/GenBank/DDBJ whole genome shotgun (WGS) entry which is preliminary data.</text>
</comment>
<keyword evidence="4" id="KW-1185">Reference proteome</keyword>
<dbReference type="PANTHER" id="PTHR31104">
    <property type="entry name" value="PEPTIDE-N4-(N-ACETYL-BETA-GLUCOSAMINYL)ASPARAGINE AMIDASE A PROTEIN"/>
    <property type="match status" value="1"/>
</dbReference>
<evidence type="ECO:0000313" key="4">
    <source>
        <dbReference type="Proteomes" id="UP001163823"/>
    </source>
</evidence>
<dbReference type="EMBL" id="JARAOO010000008">
    <property type="protein sequence ID" value="KAJ7959610.1"/>
    <property type="molecule type" value="Genomic_DNA"/>
</dbReference>
<feature type="signal peptide" evidence="1">
    <location>
        <begin position="1"/>
        <end position="26"/>
    </location>
</feature>
<evidence type="ECO:0000256" key="1">
    <source>
        <dbReference type="SAM" id="SignalP"/>
    </source>
</evidence>
<proteinExistence type="predicted"/>
<name>A0AAD7PM10_QUISA</name>
<feature type="domain" description="Peptide N-acetyl-beta-D-glucosaminyl asparaginase amidase A N-terminal" evidence="2">
    <location>
        <begin position="60"/>
        <end position="425"/>
    </location>
</feature>
<accession>A0AAD7PM10</accession>
<dbReference type="KEGG" id="qsa:O6P43_020165"/>
<dbReference type="Pfam" id="PF12222">
    <property type="entry name" value="PNGaseA"/>
    <property type="match status" value="1"/>
</dbReference>
<dbReference type="InterPro" id="IPR056948">
    <property type="entry name" value="PNGaseA_N"/>
</dbReference>
<dbReference type="InterPro" id="IPR021102">
    <property type="entry name" value="PNGase_A"/>
</dbReference>
<protein>
    <submittedName>
        <fullName evidence="3">Peptide-N4-(N-acetyl-beta-glucosaminyl)asparagine amidase A protein</fullName>
    </submittedName>
</protein>
<evidence type="ECO:0000313" key="3">
    <source>
        <dbReference type="EMBL" id="KAJ7959610.1"/>
    </source>
</evidence>
<dbReference type="Proteomes" id="UP001163823">
    <property type="component" value="Chromosome 8"/>
</dbReference>
<keyword evidence="1" id="KW-0732">Signal</keyword>
<evidence type="ECO:0000259" key="2">
    <source>
        <dbReference type="Pfam" id="PF12222"/>
    </source>
</evidence>
<dbReference type="AlphaFoldDB" id="A0AAD7PM10"/>
<organism evidence="3 4">
    <name type="scientific">Quillaja saponaria</name>
    <name type="common">Soap bark tree</name>
    <dbReference type="NCBI Taxonomy" id="32244"/>
    <lineage>
        <taxon>Eukaryota</taxon>
        <taxon>Viridiplantae</taxon>
        <taxon>Streptophyta</taxon>
        <taxon>Embryophyta</taxon>
        <taxon>Tracheophyta</taxon>
        <taxon>Spermatophyta</taxon>
        <taxon>Magnoliopsida</taxon>
        <taxon>eudicotyledons</taxon>
        <taxon>Gunneridae</taxon>
        <taxon>Pentapetalae</taxon>
        <taxon>rosids</taxon>
        <taxon>fabids</taxon>
        <taxon>Fabales</taxon>
        <taxon>Quillajaceae</taxon>
        <taxon>Quillaja</taxon>
    </lineage>
</organism>
<sequence length="625" mass="70269">MPTLKMNIFLCLCLFILCFTVPSVSPLSSPDRFIGSLPSSSLGQHDFQEYLEVTRPQPSDQPNSSCSLQILSHSFGNTINSPPFSTPYSPPSDCPSPWSLVVLDFRAASKGDQYDRIAGLWLGGAELLRTSTAQPTESGIFWSVRKDITRYTSLLQMSDLNFTMMLENIVNDVYTGVYHVNVTLLYYKTNAVRVSSIQDLNQRFFTDNSGFKSEPESESETNTFGGISQITPQMEDVGEVSKLQDPLGIYESPADLIIPISDDSDSGFWFRVGREEDLHSKGIQIPPKTWRAVLELYVSFHGNDEFWYSNTPDSYIRMNNLTTGRGNGAFREVYLTVDGEIIGSEVPFPVIFTGGINPLFWEPVVGIGAFNLPSYDFEMTPFLGLLLDGKKHSFGIGVAKGISFWLVNANLHLWLDLTSSEVQANRVFHQYPALKVRRKAGFKALDGYFEVEAERKIQTSGWVQSSLGNITTTVLQNFKVKNLISFGQNGTYKVVKQQVNSKKNIKLLNDRGELITRMKIKRQYPLRLSTLTQPGLQLDRYRLDTEVYHALKEKYVSRYFSKSINNKQVSKGWMEVEDHSVLSGGANTNQSYSYRDRLNCFSRNVEATNGRIIQDVSNSACLSSA</sequence>
<feature type="chain" id="PRO_5042204804" evidence="1">
    <location>
        <begin position="27"/>
        <end position="625"/>
    </location>
</feature>